<dbReference type="Proteomes" id="UP000177167">
    <property type="component" value="Unassembled WGS sequence"/>
</dbReference>
<comment type="caution">
    <text evidence="1">The sequence shown here is derived from an EMBL/GenBank/DDBJ whole genome shotgun (WGS) entry which is preliminary data.</text>
</comment>
<accession>A0A1F8FAB5</accession>
<gene>
    <name evidence="1" type="ORF">A3J46_00500</name>
</gene>
<evidence type="ECO:0000313" key="2">
    <source>
        <dbReference type="Proteomes" id="UP000177167"/>
    </source>
</evidence>
<evidence type="ECO:0000313" key="1">
    <source>
        <dbReference type="EMBL" id="OGN10131.1"/>
    </source>
</evidence>
<name>A0A1F8FAB5_9BACT</name>
<evidence type="ECO:0008006" key="3">
    <source>
        <dbReference type="Google" id="ProtNLM"/>
    </source>
</evidence>
<reference evidence="1 2" key="1">
    <citation type="journal article" date="2016" name="Nat. Commun.">
        <title>Thousands of microbial genomes shed light on interconnected biogeochemical processes in an aquifer system.</title>
        <authorList>
            <person name="Anantharaman K."/>
            <person name="Brown C.T."/>
            <person name="Hug L.A."/>
            <person name="Sharon I."/>
            <person name="Castelle C.J."/>
            <person name="Probst A.J."/>
            <person name="Thomas B.C."/>
            <person name="Singh A."/>
            <person name="Wilkins M.J."/>
            <person name="Karaoz U."/>
            <person name="Brodie E.L."/>
            <person name="Williams K.H."/>
            <person name="Hubbard S.S."/>
            <person name="Banfield J.F."/>
        </authorList>
    </citation>
    <scope>NUCLEOTIDE SEQUENCE [LARGE SCALE GENOMIC DNA]</scope>
</reference>
<sequence length="112" mass="12958">MIIFPKDDSKYKWTNHVKRKMAYYGLSADRIKRILRTPKRAEDGVAENTIAVMQPAGTKKKPTEVWAMYATKGKRKIIITAWRYPGISKVRDQIPIPKDILDELESEGIILR</sequence>
<proteinExistence type="predicted"/>
<dbReference type="EMBL" id="MGJP01000015">
    <property type="protein sequence ID" value="OGN10131.1"/>
    <property type="molecule type" value="Genomic_DNA"/>
</dbReference>
<dbReference type="AlphaFoldDB" id="A0A1F8FAB5"/>
<protein>
    <recommendedName>
        <fullName evidence="3">DUF4258 domain-containing protein</fullName>
    </recommendedName>
</protein>
<organism evidence="1 2">
    <name type="scientific">Candidatus Yanofskybacteria bacterium RIFCSPHIGHO2_02_FULL_41_11</name>
    <dbReference type="NCBI Taxonomy" id="1802675"/>
    <lineage>
        <taxon>Bacteria</taxon>
        <taxon>Candidatus Yanofskyibacteriota</taxon>
    </lineage>
</organism>